<sequence>MTEPGRDPRPAPQYGEYATPEEVAAARGPLPVEHPEEHGTVGPSTLAQRLSTAPPPRGDRVASRRPAGRWNAPITAFLLTLGAWFTISSIPGFLRFGSVLSQALAMYGITGVSFGPVAQTAGVVLLVVSLLLLIGAIGLSVLMIRRGRRSVWIPLLAGILMFLAYLVTIYLVVANTPGATDLLQNR</sequence>
<evidence type="ECO:0000256" key="1">
    <source>
        <dbReference type="SAM" id="MobiDB-lite"/>
    </source>
</evidence>
<accession>A0ABW0NMZ9</accession>
<feature type="transmembrane region" description="Helical" evidence="2">
    <location>
        <begin position="151"/>
        <end position="173"/>
    </location>
</feature>
<evidence type="ECO:0000313" key="3">
    <source>
        <dbReference type="EMBL" id="MFC5500968.1"/>
    </source>
</evidence>
<keyword evidence="2" id="KW-0812">Transmembrane</keyword>
<organism evidence="3 4">
    <name type="scientific">Lysinimonas soli</name>
    <dbReference type="NCBI Taxonomy" id="1074233"/>
    <lineage>
        <taxon>Bacteria</taxon>
        <taxon>Bacillati</taxon>
        <taxon>Actinomycetota</taxon>
        <taxon>Actinomycetes</taxon>
        <taxon>Micrococcales</taxon>
        <taxon>Microbacteriaceae</taxon>
        <taxon>Lysinimonas</taxon>
    </lineage>
</organism>
<keyword evidence="2" id="KW-1133">Transmembrane helix</keyword>
<protein>
    <submittedName>
        <fullName evidence="3">DUF6264 family protein</fullName>
    </submittedName>
</protein>
<evidence type="ECO:0000256" key="2">
    <source>
        <dbReference type="SAM" id="Phobius"/>
    </source>
</evidence>
<keyword evidence="2" id="KW-0472">Membrane</keyword>
<reference evidence="4" key="1">
    <citation type="journal article" date="2019" name="Int. J. Syst. Evol. Microbiol.">
        <title>The Global Catalogue of Microorganisms (GCM) 10K type strain sequencing project: providing services to taxonomists for standard genome sequencing and annotation.</title>
        <authorList>
            <consortium name="The Broad Institute Genomics Platform"/>
            <consortium name="The Broad Institute Genome Sequencing Center for Infectious Disease"/>
            <person name="Wu L."/>
            <person name="Ma J."/>
        </authorList>
    </citation>
    <scope>NUCLEOTIDE SEQUENCE [LARGE SCALE GENOMIC DNA]</scope>
    <source>
        <strain evidence="4">CGMCC 4.6997</strain>
    </source>
</reference>
<dbReference type="RefSeq" id="WP_386738575.1">
    <property type="nucleotide sequence ID" value="NZ_JBHSMG010000001.1"/>
</dbReference>
<feature type="transmembrane region" description="Helical" evidence="2">
    <location>
        <begin position="74"/>
        <end position="97"/>
    </location>
</feature>
<evidence type="ECO:0000313" key="4">
    <source>
        <dbReference type="Proteomes" id="UP001596039"/>
    </source>
</evidence>
<dbReference type="Pfam" id="PF19779">
    <property type="entry name" value="DUF6264"/>
    <property type="match status" value="1"/>
</dbReference>
<feature type="compositionally biased region" description="Polar residues" evidence="1">
    <location>
        <begin position="42"/>
        <end position="51"/>
    </location>
</feature>
<keyword evidence="4" id="KW-1185">Reference proteome</keyword>
<gene>
    <name evidence="3" type="ORF">ACFPJ4_01805</name>
</gene>
<name>A0ABW0NMZ9_9MICO</name>
<feature type="region of interest" description="Disordered" evidence="1">
    <location>
        <begin position="1"/>
        <end position="65"/>
    </location>
</feature>
<proteinExistence type="predicted"/>
<dbReference type="EMBL" id="JBHSMG010000001">
    <property type="protein sequence ID" value="MFC5500968.1"/>
    <property type="molecule type" value="Genomic_DNA"/>
</dbReference>
<comment type="caution">
    <text evidence="3">The sequence shown here is derived from an EMBL/GenBank/DDBJ whole genome shotgun (WGS) entry which is preliminary data.</text>
</comment>
<dbReference type="InterPro" id="IPR046231">
    <property type="entry name" value="DUF6264"/>
</dbReference>
<feature type="transmembrane region" description="Helical" evidence="2">
    <location>
        <begin position="117"/>
        <end position="144"/>
    </location>
</feature>
<dbReference type="Proteomes" id="UP001596039">
    <property type="component" value="Unassembled WGS sequence"/>
</dbReference>